<sequence length="47" mass="5444">PDAVIVPEKRRRDNLQDNLSKLFKVDADEDNNPAKRRRTPNSRLTSP</sequence>
<organism evidence="2 4">
    <name type="scientific">Didymodactylos carnosus</name>
    <dbReference type="NCBI Taxonomy" id="1234261"/>
    <lineage>
        <taxon>Eukaryota</taxon>
        <taxon>Metazoa</taxon>
        <taxon>Spiralia</taxon>
        <taxon>Gnathifera</taxon>
        <taxon>Rotifera</taxon>
        <taxon>Eurotatoria</taxon>
        <taxon>Bdelloidea</taxon>
        <taxon>Philodinida</taxon>
        <taxon>Philodinidae</taxon>
        <taxon>Didymodactylos</taxon>
    </lineage>
</organism>
<accession>A0A816G751</accession>
<dbReference type="AlphaFoldDB" id="A0A816G751"/>
<proteinExistence type="predicted"/>
<dbReference type="EMBL" id="CAJOBC010139551">
    <property type="protein sequence ID" value="CAF4640619.1"/>
    <property type="molecule type" value="Genomic_DNA"/>
</dbReference>
<keyword evidence="4" id="KW-1185">Reference proteome</keyword>
<evidence type="ECO:0000313" key="3">
    <source>
        <dbReference type="EMBL" id="CAF4640619.1"/>
    </source>
</evidence>
<dbReference type="EMBL" id="CAJNOQ010060411">
    <property type="protein sequence ID" value="CAF1670068.1"/>
    <property type="molecule type" value="Genomic_DNA"/>
</dbReference>
<gene>
    <name evidence="2" type="ORF">GPM918_LOCUS46284</name>
    <name evidence="3" type="ORF">SRO942_LOCUS50130</name>
</gene>
<protein>
    <submittedName>
        <fullName evidence="2">Uncharacterized protein</fullName>
    </submittedName>
</protein>
<dbReference type="Proteomes" id="UP000681722">
    <property type="component" value="Unassembled WGS sequence"/>
</dbReference>
<name>A0A816G751_9BILA</name>
<evidence type="ECO:0000256" key="1">
    <source>
        <dbReference type="SAM" id="MobiDB-lite"/>
    </source>
</evidence>
<feature type="non-terminal residue" evidence="2">
    <location>
        <position position="1"/>
    </location>
</feature>
<reference evidence="2" key="1">
    <citation type="submission" date="2021-02" db="EMBL/GenBank/DDBJ databases">
        <authorList>
            <person name="Nowell W R."/>
        </authorList>
    </citation>
    <scope>NUCLEOTIDE SEQUENCE</scope>
</reference>
<comment type="caution">
    <text evidence="2">The sequence shown here is derived from an EMBL/GenBank/DDBJ whole genome shotgun (WGS) entry which is preliminary data.</text>
</comment>
<dbReference type="Proteomes" id="UP000663829">
    <property type="component" value="Unassembled WGS sequence"/>
</dbReference>
<feature type="region of interest" description="Disordered" evidence="1">
    <location>
        <begin position="1"/>
        <end position="47"/>
    </location>
</feature>
<evidence type="ECO:0000313" key="4">
    <source>
        <dbReference type="Proteomes" id="UP000663829"/>
    </source>
</evidence>
<evidence type="ECO:0000313" key="2">
    <source>
        <dbReference type="EMBL" id="CAF1670068.1"/>
    </source>
</evidence>